<feature type="compositionally biased region" description="Polar residues" evidence="1">
    <location>
        <begin position="120"/>
        <end position="142"/>
    </location>
</feature>
<accession>A0AAJ0DDS6</accession>
<gene>
    <name evidence="3" type="ORF">LTR09_010433</name>
</gene>
<feature type="chain" id="PRO_5042517980" evidence="2">
    <location>
        <begin position="20"/>
        <end position="247"/>
    </location>
</feature>
<feature type="signal peptide" evidence="2">
    <location>
        <begin position="1"/>
        <end position="19"/>
    </location>
</feature>
<protein>
    <submittedName>
        <fullName evidence="3">Uncharacterized protein</fullName>
    </submittedName>
</protein>
<evidence type="ECO:0000313" key="3">
    <source>
        <dbReference type="EMBL" id="KAK3048271.1"/>
    </source>
</evidence>
<proteinExistence type="predicted"/>
<sequence length="247" mass="25256">MRLSKASLALSYLTTFALGQGQHGRKSVVTVIVHRTCSMSTVRLPSHGWVSTNGSTIPYTFSATIGNGGLTNAGTPLGTTTDHKDSRLSSASSASSTGRTAIEGGSSGSTPTSSPGDSLATASASHDSITASSESPTSTQTASPLENYELVFTIGLHTITAYEPKGTNTAIVDGTTISVGGPPITMYSRIVSLGPSGIVVVGNRQTRTLFFTGTQPASLSYPTTPPATDARTTTWAAVPQEVVTVNG</sequence>
<keyword evidence="4" id="KW-1185">Reference proteome</keyword>
<organism evidence="3 4">
    <name type="scientific">Extremus antarcticus</name>
    <dbReference type="NCBI Taxonomy" id="702011"/>
    <lineage>
        <taxon>Eukaryota</taxon>
        <taxon>Fungi</taxon>
        <taxon>Dikarya</taxon>
        <taxon>Ascomycota</taxon>
        <taxon>Pezizomycotina</taxon>
        <taxon>Dothideomycetes</taxon>
        <taxon>Dothideomycetidae</taxon>
        <taxon>Mycosphaerellales</taxon>
        <taxon>Extremaceae</taxon>
        <taxon>Extremus</taxon>
    </lineage>
</organism>
<evidence type="ECO:0000256" key="2">
    <source>
        <dbReference type="SAM" id="SignalP"/>
    </source>
</evidence>
<evidence type="ECO:0000256" key="1">
    <source>
        <dbReference type="SAM" id="MobiDB-lite"/>
    </source>
</evidence>
<keyword evidence="2" id="KW-0732">Signal</keyword>
<comment type="caution">
    <text evidence="3">The sequence shown here is derived from an EMBL/GenBank/DDBJ whole genome shotgun (WGS) entry which is preliminary data.</text>
</comment>
<dbReference type="AlphaFoldDB" id="A0AAJ0DDS6"/>
<feature type="region of interest" description="Disordered" evidence="1">
    <location>
        <begin position="72"/>
        <end position="142"/>
    </location>
</feature>
<name>A0AAJ0DDS6_9PEZI</name>
<reference evidence="3" key="1">
    <citation type="submission" date="2023-04" db="EMBL/GenBank/DDBJ databases">
        <title>Black Yeasts Isolated from many extreme environments.</title>
        <authorList>
            <person name="Coleine C."/>
            <person name="Stajich J.E."/>
            <person name="Selbmann L."/>
        </authorList>
    </citation>
    <scope>NUCLEOTIDE SEQUENCE</scope>
    <source>
        <strain evidence="3">CCFEE 5312</strain>
    </source>
</reference>
<dbReference type="EMBL" id="JAWDJX010000051">
    <property type="protein sequence ID" value="KAK3048271.1"/>
    <property type="molecule type" value="Genomic_DNA"/>
</dbReference>
<dbReference type="Proteomes" id="UP001271007">
    <property type="component" value="Unassembled WGS sequence"/>
</dbReference>
<evidence type="ECO:0000313" key="4">
    <source>
        <dbReference type="Proteomes" id="UP001271007"/>
    </source>
</evidence>